<dbReference type="RefSeq" id="WP_122627259.1">
    <property type="nucleotide sequence ID" value="NZ_UPPP01000062.1"/>
</dbReference>
<comment type="similarity">
    <text evidence="2 8">Belongs to the ComB family.</text>
</comment>
<dbReference type="Pfam" id="PF04029">
    <property type="entry name" value="2-ph_phosp"/>
    <property type="match status" value="1"/>
</dbReference>
<evidence type="ECO:0000256" key="7">
    <source>
        <dbReference type="ARBA" id="ARBA00033711"/>
    </source>
</evidence>
<dbReference type="GO" id="GO:0050545">
    <property type="term" value="F:sulfopyruvate decarboxylase activity"/>
    <property type="evidence" value="ECO:0007669"/>
    <property type="project" value="TreeGrafter"/>
</dbReference>
<accession>A0A498R5C1</accession>
<gene>
    <name evidence="8" type="primary">comB</name>
    <name evidence="9" type="ORF">LUCI_1535</name>
</gene>
<sequence>MQVHVCFTPGEYPGCGERHIAVVIDVFRATSSMAAAMFHGCKMICPVRTVEEALQLRQNEYPAALLAGERKGLLIPGFDLGNSPLEYTAAVVDGREIIMTTTNGTQALNHVSQAATVYTAAFVNAAAVCERLRNAATDVMVLCSGTEGRFALEDALCAGLIAGRLAENAVLSDTAVAALAMYRDFCCSGNMIPRVAASSHASYLRQIGYSQDVAYCLQHDIYPVVPVFTQGKVTL</sequence>
<dbReference type="Gene3D" id="3.90.1560.10">
    <property type="entry name" value="ComB-like"/>
    <property type="match status" value="1"/>
</dbReference>
<dbReference type="HAMAP" id="MF_00490">
    <property type="entry name" value="ComB"/>
    <property type="match status" value="1"/>
</dbReference>
<dbReference type="EC" id="3.1.3.71" evidence="3 8"/>
<dbReference type="OrthoDB" id="4913at2"/>
<name>A0A498R5C1_9FIRM</name>
<dbReference type="PANTHER" id="PTHR37311">
    <property type="entry name" value="2-PHOSPHOSULFOLACTATE PHOSPHATASE-RELATED"/>
    <property type="match status" value="1"/>
</dbReference>
<dbReference type="InterPro" id="IPR005238">
    <property type="entry name" value="ComB-like"/>
</dbReference>
<evidence type="ECO:0000313" key="9">
    <source>
        <dbReference type="EMBL" id="VBB06305.1"/>
    </source>
</evidence>
<comment type="catalytic activity">
    <reaction evidence="7 8">
        <text>(2R)-O-phospho-3-sulfolactate + H2O = (2R)-3-sulfolactate + phosphate</text>
        <dbReference type="Rhea" id="RHEA:23416"/>
        <dbReference type="ChEBI" id="CHEBI:15377"/>
        <dbReference type="ChEBI" id="CHEBI:15597"/>
        <dbReference type="ChEBI" id="CHEBI:43474"/>
        <dbReference type="ChEBI" id="CHEBI:58738"/>
        <dbReference type="EC" id="3.1.3.71"/>
    </reaction>
</comment>
<dbReference type="Proteomes" id="UP000277811">
    <property type="component" value="Unassembled WGS sequence"/>
</dbReference>
<evidence type="ECO:0000256" key="6">
    <source>
        <dbReference type="ARBA" id="ARBA00022842"/>
    </source>
</evidence>
<evidence type="ECO:0000256" key="2">
    <source>
        <dbReference type="ARBA" id="ARBA00009997"/>
    </source>
</evidence>
<evidence type="ECO:0000256" key="4">
    <source>
        <dbReference type="ARBA" id="ARBA00021948"/>
    </source>
</evidence>
<keyword evidence="6 8" id="KW-0460">Magnesium</keyword>
<organism evidence="9 10">
    <name type="scientific">Lucifera butyrica</name>
    <dbReference type="NCBI Taxonomy" id="1351585"/>
    <lineage>
        <taxon>Bacteria</taxon>
        <taxon>Bacillati</taxon>
        <taxon>Bacillota</taxon>
        <taxon>Negativicutes</taxon>
        <taxon>Veillonellales</taxon>
        <taxon>Veillonellaceae</taxon>
        <taxon>Lucifera</taxon>
    </lineage>
</organism>
<evidence type="ECO:0000256" key="8">
    <source>
        <dbReference type="HAMAP-Rule" id="MF_00490"/>
    </source>
</evidence>
<dbReference type="EMBL" id="UPPP01000062">
    <property type="protein sequence ID" value="VBB06305.1"/>
    <property type="molecule type" value="Genomic_DNA"/>
</dbReference>
<evidence type="ECO:0000256" key="3">
    <source>
        <dbReference type="ARBA" id="ARBA00012953"/>
    </source>
</evidence>
<dbReference type="FunFam" id="3.90.1560.10:FF:000001">
    <property type="entry name" value="Probable 2-phosphosulfolactate phosphatase"/>
    <property type="match status" value="1"/>
</dbReference>
<evidence type="ECO:0000256" key="1">
    <source>
        <dbReference type="ARBA" id="ARBA00001946"/>
    </source>
</evidence>
<keyword evidence="5 8" id="KW-0378">Hydrolase</keyword>
<protein>
    <recommendedName>
        <fullName evidence="4 8">Probable 2-phosphosulfolactate phosphatase</fullName>
        <ecNumber evidence="3 8">3.1.3.71</ecNumber>
    </recommendedName>
</protein>
<evidence type="ECO:0000313" key="10">
    <source>
        <dbReference type="Proteomes" id="UP000277811"/>
    </source>
</evidence>
<reference evidence="9 10" key="1">
    <citation type="submission" date="2018-06" db="EMBL/GenBank/DDBJ databases">
        <authorList>
            <person name="Strepis N."/>
        </authorList>
    </citation>
    <scope>NUCLEOTIDE SEQUENCE [LARGE SCALE GENOMIC DNA]</scope>
    <source>
        <strain evidence="9">LUCI</strain>
    </source>
</reference>
<dbReference type="GO" id="GO:0000287">
    <property type="term" value="F:magnesium ion binding"/>
    <property type="evidence" value="ECO:0007669"/>
    <property type="project" value="UniProtKB-UniRule"/>
</dbReference>
<evidence type="ECO:0000256" key="5">
    <source>
        <dbReference type="ARBA" id="ARBA00022801"/>
    </source>
</evidence>
<dbReference type="SUPFAM" id="SSF142823">
    <property type="entry name" value="ComB-like"/>
    <property type="match status" value="1"/>
</dbReference>
<dbReference type="InterPro" id="IPR036702">
    <property type="entry name" value="ComB-like_sf"/>
</dbReference>
<dbReference type="AlphaFoldDB" id="A0A498R5C1"/>
<keyword evidence="10" id="KW-1185">Reference proteome</keyword>
<proteinExistence type="inferred from homology"/>
<comment type="cofactor">
    <cofactor evidence="1 8">
        <name>Mg(2+)</name>
        <dbReference type="ChEBI" id="CHEBI:18420"/>
    </cofactor>
</comment>
<dbReference type="PANTHER" id="PTHR37311:SF1">
    <property type="entry name" value="2-PHOSPHOSULFOLACTATE PHOSPHATASE-RELATED"/>
    <property type="match status" value="1"/>
</dbReference>
<dbReference type="GO" id="GO:0050532">
    <property type="term" value="F:2-phosphosulfolactate phosphatase activity"/>
    <property type="evidence" value="ECO:0007669"/>
    <property type="project" value="UniProtKB-UniRule"/>
</dbReference>